<gene>
    <name evidence="16" type="ORF">RGB73_07055</name>
</gene>
<keyword evidence="7 14" id="KW-0812">Transmembrane</keyword>
<keyword evidence="9 16" id="KW-0418">Kinase</keyword>
<evidence type="ECO:0000256" key="4">
    <source>
        <dbReference type="ARBA" id="ARBA00022475"/>
    </source>
</evidence>
<keyword evidence="10" id="KW-0067">ATP-binding</keyword>
<dbReference type="Pfam" id="PF02518">
    <property type="entry name" value="HATPase_c"/>
    <property type="match status" value="1"/>
</dbReference>
<evidence type="ECO:0000256" key="8">
    <source>
        <dbReference type="ARBA" id="ARBA00022741"/>
    </source>
</evidence>
<evidence type="ECO:0000256" key="2">
    <source>
        <dbReference type="ARBA" id="ARBA00004651"/>
    </source>
</evidence>
<sequence length="548" mass="59914">MVPTRSNGRVSLLTQMVLLISIVVLISMGIGTALFSNILDDILDRYIGQQAMTVAKLAAMNERIINAFDTADPSATIQPIAETIRVATGASYVVIGNKDGIRYSHYNPQLIGQVMGTSNDPVFLENRSVIYRGSGVSGPAIKAKTPILNKRGETIGVSSVGFVMSDVEKRVDEYKDRVVLASLLLLAIGILGAIVIARRVKRLIFGLEPEEISFLFTEKAAILESIRDATVAVDMHGRVVSMNKRARELLQEDLTVGKPIGSPQLRGIIQSVSQGRQEANVKILLGHEIFITDYSPILSDNRVRGVVFTFRPESEIEQLTEEITKISSFSDNMRAQHHEYLNRLNTIYGLILLGEHDKALEMISGEVKERQDILAFLMSSVKDPFIAACLLGKINRSKELKVTLELDQDSQLADIPEGMNTKVLVTILGNLIDNAMEAALENRGIEASVHVSFTDLGRDLIFDIEDNGKGVPGEMQSRIFESGVTSKPGENRGLGLALVKNAVELLHGHITIGKSDLGGARFTVAVPKHLELEEERGIPLCQTSLLPS</sequence>
<evidence type="ECO:0000256" key="13">
    <source>
        <dbReference type="ARBA" id="ARBA00023136"/>
    </source>
</evidence>
<dbReference type="InterPro" id="IPR003594">
    <property type="entry name" value="HATPase_dom"/>
</dbReference>
<dbReference type="SMART" id="SM00387">
    <property type="entry name" value="HATPase_c"/>
    <property type="match status" value="1"/>
</dbReference>
<evidence type="ECO:0000313" key="17">
    <source>
        <dbReference type="Proteomes" id="UP001256827"/>
    </source>
</evidence>
<dbReference type="GO" id="GO:0004673">
    <property type="term" value="F:protein histidine kinase activity"/>
    <property type="evidence" value="ECO:0007669"/>
    <property type="project" value="UniProtKB-EC"/>
</dbReference>
<evidence type="ECO:0000256" key="11">
    <source>
        <dbReference type="ARBA" id="ARBA00022989"/>
    </source>
</evidence>
<dbReference type="Gene3D" id="3.30.565.10">
    <property type="entry name" value="Histidine kinase-like ATPase, C-terminal domain"/>
    <property type="match status" value="1"/>
</dbReference>
<keyword evidence="4" id="KW-1003">Cell membrane</keyword>
<proteinExistence type="predicted"/>
<evidence type="ECO:0000256" key="10">
    <source>
        <dbReference type="ARBA" id="ARBA00022840"/>
    </source>
</evidence>
<keyword evidence="6 16" id="KW-0808">Transferase</keyword>
<dbReference type="EC" id="2.7.13.3" evidence="3"/>
<keyword evidence="8" id="KW-0547">Nucleotide-binding</keyword>
<keyword evidence="5" id="KW-0597">Phosphoprotein</keyword>
<accession>A0ABY9T839</accession>
<dbReference type="InterPro" id="IPR016120">
    <property type="entry name" value="Sig_transdc_His_kin_SpoOB"/>
</dbReference>
<evidence type="ECO:0000259" key="15">
    <source>
        <dbReference type="PROSITE" id="PS50109"/>
    </source>
</evidence>
<evidence type="ECO:0000256" key="7">
    <source>
        <dbReference type="ARBA" id="ARBA00022692"/>
    </source>
</evidence>
<dbReference type="PRINTS" id="PR00344">
    <property type="entry name" value="BCTRLSENSOR"/>
</dbReference>
<dbReference type="InterPro" id="IPR033463">
    <property type="entry name" value="sCache_3"/>
</dbReference>
<name>A0ABY9T839_BREBE</name>
<evidence type="ECO:0000256" key="6">
    <source>
        <dbReference type="ARBA" id="ARBA00022679"/>
    </source>
</evidence>
<feature type="domain" description="Histidine kinase" evidence="15">
    <location>
        <begin position="335"/>
        <end position="530"/>
    </location>
</feature>
<dbReference type="SUPFAM" id="SSF103190">
    <property type="entry name" value="Sensory domain-like"/>
    <property type="match status" value="1"/>
</dbReference>
<dbReference type="Pfam" id="PF17203">
    <property type="entry name" value="sCache_3_2"/>
    <property type="match status" value="1"/>
</dbReference>
<dbReference type="InterPro" id="IPR004358">
    <property type="entry name" value="Sig_transdc_His_kin-like_C"/>
</dbReference>
<dbReference type="PANTHER" id="PTHR44936">
    <property type="entry name" value="SENSOR PROTEIN CREC"/>
    <property type="match status" value="1"/>
</dbReference>
<evidence type="ECO:0000256" key="9">
    <source>
        <dbReference type="ARBA" id="ARBA00022777"/>
    </source>
</evidence>
<evidence type="ECO:0000256" key="3">
    <source>
        <dbReference type="ARBA" id="ARBA00012438"/>
    </source>
</evidence>
<keyword evidence="17" id="KW-1185">Reference proteome</keyword>
<protein>
    <recommendedName>
        <fullName evidence="3">histidine kinase</fullName>
        <ecNumber evidence="3">2.7.13.3</ecNumber>
    </recommendedName>
</protein>
<dbReference type="InterPro" id="IPR039506">
    <property type="entry name" value="SPOB_a"/>
</dbReference>
<dbReference type="EMBL" id="CP134050">
    <property type="protein sequence ID" value="WNC16069.1"/>
    <property type="molecule type" value="Genomic_DNA"/>
</dbReference>
<evidence type="ECO:0000256" key="5">
    <source>
        <dbReference type="ARBA" id="ARBA00022553"/>
    </source>
</evidence>
<dbReference type="RefSeq" id="WP_310770416.1">
    <property type="nucleotide sequence ID" value="NZ_CP134050.1"/>
</dbReference>
<dbReference type="InterPro" id="IPR050980">
    <property type="entry name" value="2C_sensor_his_kinase"/>
</dbReference>
<evidence type="ECO:0000256" key="1">
    <source>
        <dbReference type="ARBA" id="ARBA00000085"/>
    </source>
</evidence>
<evidence type="ECO:0000256" key="12">
    <source>
        <dbReference type="ARBA" id="ARBA00023012"/>
    </source>
</evidence>
<evidence type="ECO:0000256" key="14">
    <source>
        <dbReference type="SAM" id="Phobius"/>
    </source>
</evidence>
<dbReference type="InterPro" id="IPR005467">
    <property type="entry name" value="His_kinase_dom"/>
</dbReference>
<keyword evidence="13 14" id="KW-0472">Membrane</keyword>
<feature type="transmembrane region" description="Helical" evidence="14">
    <location>
        <begin position="12"/>
        <end position="35"/>
    </location>
</feature>
<dbReference type="InterPro" id="IPR029151">
    <property type="entry name" value="Sensor-like_sf"/>
</dbReference>
<dbReference type="PANTHER" id="PTHR44936:SF9">
    <property type="entry name" value="SENSOR PROTEIN CREC"/>
    <property type="match status" value="1"/>
</dbReference>
<dbReference type="Gene3D" id="1.10.287.130">
    <property type="match status" value="1"/>
</dbReference>
<feature type="transmembrane region" description="Helical" evidence="14">
    <location>
        <begin position="178"/>
        <end position="197"/>
    </location>
</feature>
<reference evidence="16 17" key="1">
    <citation type="submission" date="2023-09" db="EMBL/GenBank/DDBJ databases">
        <title>Complete Genome and Methylome dissection of Bacillus brevis NEB573 original source of BbsI restriction endonuclease.</title>
        <authorList>
            <person name="Fomenkov A."/>
            <person name="Roberts R.D."/>
        </authorList>
    </citation>
    <scope>NUCLEOTIDE SEQUENCE [LARGE SCALE GENOMIC DNA]</scope>
    <source>
        <strain evidence="16 17">NEB573</strain>
    </source>
</reference>
<organism evidence="16 17">
    <name type="scientific">Brevibacillus brevis</name>
    <name type="common">Bacillus brevis</name>
    <dbReference type="NCBI Taxonomy" id="1393"/>
    <lineage>
        <taxon>Bacteria</taxon>
        <taxon>Bacillati</taxon>
        <taxon>Bacillota</taxon>
        <taxon>Bacilli</taxon>
        <taxon>Bacillales</taxon>
        <taxon>Paenibacillaceae</taxon>
        <taxon>Brevibacillus</taxon>
    </lineage>
</organism>
<evidence type="ECO:0000313" key="16">
    <source>
        <dbReference type="EMBL" id="WNC16069.1"/>
    </source>
</evidence>
<dbReference type="SUPFAM" id="SSF55874">
    <property type="entry name" value="ATPase domain of HSP90 chaperone/DNA topoisomerase II/histidine kinase"/>
    <property type="match status" value="1"/>
</dbReference>
<dbReference type="Gene3D" id="3.30.450.20">
    <property type="entry name" value="PAS domain"/>
    <property type="match status" value="2"/>
</dbReference>
<comment type="subcellular location">
    <subcellularLocation>
        <location evidence="2">Cell membrane</location>
        <topology evidence="2">Multi-pass membrane protein</topology>
    </subcellularLocation>
</comment>
<dbReference type="PROSITE" id="PS50109">
    <property type="entry name" value="HIS_KIN"/>
    <property type="match status" value="1"/>
</dbReference>
<dbReference type="Pfam" id="PF14689">
    <property type="entry name" value="SPOB_a"/>
    <property type="match status" value="1"/>
</dbReference>
<dbReference type="Proteomes" id="UP001256827">
    <property type="component" value="Chromosome"/>
</dbReference>
<keyword evidence="12" id="KW-0902">Two-component regulatory system</keyword>
<dbReference type="InterPro" id="IPR036890">
    <property type="entry name" value="HATPase_C_sf"/>
</dbReference>
<keyword evidence="11 14" id="KW-1133">Transmembrane helix</keyword>
<comment type="catalytic activity">
    <reaction evidence="1">
        <text>ATP + protein L-histidine = ADP + protein N-phospho-L-histidine.</text>
        <dbReference type="EC" id="2.7.13.3"/>
    </reaction>
</comment>
<dbReference type="SUPFAM" id="SSF55890">
    <property type="entry name" value="Sporulation response regulatory protein Spo0B"/>
    <property type="match status" value="1"/>
</dbReference>